<dbReference type="InterPro" id="IPR016186">
    <property type="entry name" value="C-type_lectin-like/link_sf"/>
</dbReference>
<evidence type="ECO:0000256" key="12">
    <source>
        <dbReference type="ARBA" id="ARBA00023180"/>
    </source>
</evidence>
<evidence type="ECO:0000256" key="1">
    <source>
        <dbReference type="ARBA" id="ARBA00004364"/>
    </source>
</evidence>
<reference evidence="15" key="1">
    <citation type="submission" date="2025-08" db="UniProtKB">
        <authorList>
            <consortium name="Ensembl"/>
        </authorList>
    </citation>
    <scope>IDENTIFICATION</scope>
</reference>
<dbReference type="InterPro" id="IPR001304">
    <property type="entry name" value="C-type_lectin-like"/>
</dbReference>
<evidence type="ECO:0000256" key="10">
    <source>
        <dbReference type="ARBA" id="ARBA00023119"/>
    </source>
</evidence>
<sequence>MAKCLRGSKWGSSLACPSFCVGRSPQGLPVHLDEELQATLHDFRLKILQTKGALSLQESILAVGEKVFSTNGQSATFDAIQEACARAGGHIAVPRSPEENEAIASFVKKYNTYAYVGLIEGPSPGDFRYSDGTPVNYTNWYPGEPAGRGTEQCVEMYTDGRWNDRNCLYNRLTICEF</sequence>
<evidence type="ECO:0000256" key="8">
    <source>
        <dbReference type="ARBA" id="ARBA00022734"/>
    </source>
</evidence>
<dbReference type="PROSITE" id="PS00615">
    <property type="entry name" value="C_TYPE_LECTIN_1"/>
    <property type="match status" value="1"/>
</dbReference>
<dbReference type="GeneID" id="105572338"/>
<dbReference type="GO" id="GO:0008083">
    <property type="term" value="F:growth factor activity"/>
    <property type="evidence" value="ECO:0007669"/>
    <property type="project" value="TreeGrafter"/>
</dbReference>
<evidence type="ECO:0000259" key="14">
    <source>
        <dbReference type="PROSITE" id="PS50041"/>
    </source>
</evidence>
<evidence type="ECO:0000256" key="3">
    <source>
        <dbReference type="ARBA" id="ARBA00022439"/>
    </source>
</evidence>
<dbReference type="PROSITE" id="PS50041">
    <property type="entry name" value="C_TYPE_LECTIN_2"/>
    <property type="match status" value="1"/>
</dbReference>
<evidence type="ECO:0000256" key="9">
    <source>
        <dbReference type="ARBA" id="ARBA00022837"/>
    </source>
</evidence>
<keyword evidence="6" id="KW-0305">Gaseous exchange</keyword>
<dbReference type="InterPro" id="IPR016187">
    <property type="entry name" value="CTDL_fold"/>
</dbReference>
<keyword evidence="5" id="KW-0272">Extracellular matrix</keyword>
<proteinExistence type="inferred from homology"/>
<keyword evidence="3" id="KW-0767">Surface film</keyword>
<dbReference type="GO" id="GO:0001503">
    <property type="term" value="P:ossification"/>
    <property type="evidence" value="ECO:0007669"/>
    <property type="project" value="TreeGrafter"/>
</dbReference>
<dbReference type="GO" id="GO:0030246">
    <property type="term" value="F:carbohydrate binding"/>
    <property type="evidence" value="ECO:0007669"/>
    <property type="project" value="UniProtKB-KW"/>
</dbReference>
<evidence type="ECO:0000256" key="11">
    <source>
        <dbReference type="ARBA" id="ARBA00023157"/>
    </source>
</evidence>
<dbReference type="Ensembl" id="ENSCATT00000006173.1">
    <property type="protein sequence ID" value="ENSCATP00000001160.1"/>
    <property type="gene ID" value="ENSCATG00000005654.1"/>
</dbReference>
<dbReference type="GO" id="GO:0007585">
    <property type="term" value="P:respiratory gaseous exchange by respiratory system"/>
    <property type="evidence" value="ECO:0007669"/>
    <property type="project" value="UniProtKB-KW"/>
</dbReference>
<dbReference type="Proteomes" id="UP000233060">
    <property type="component" value="Unassembled WGS sequence"/>
</dbReference>
<evidence type="ECO:0000313" key="15">
    <source>
        <dbReference type="Ensembl" id="ENSCATP00000001160.1"/>
    </source>
</evidence>
<organism evidence="15 16">
    <name type="scientific">Cercocebus atys</name>
    <name type="common">Sooty mangabey</name>
    <name type="synonym">Cercocebus torquatus atys</name>
    <dbReference type="NCBI Taxonomy" id="9531"/>
    <lineage>
        <taxon>Eukaryota</taxon>
        <taxon>Metazoa</taxon>
        <taxon>Chordata</taxon>
        <taxon>Craniata</taxon>
        <taxon>Vertebrata</taxon>
        <taxon>Euteleostomi</taxon>
        <taxon>Mammalia</taxon>
        <taxon>Eutheria</taxon>
        <taxon>Euarchontoglires</taxon>
        <taxon>Primates</taxon>
        <taxon>Haplorrhini</taxon>
        <taxon>Catarrhini</taxon>
        <taxon>Cercopithecidae</taxon>
        <taxon>Cercopithecinae</taxon>
        <taxon>Cercocebus</taxon>
    </lineage>
</organism>
<protein>
    <recommendedName>
        <fullName evidence="14">C-type lectin domain-containing protein</fullName>
    </recommendedName>
</protein>
<evidence type="ECO:0000256" key="2">
    <source>
        <dbReference type="ARBA" id="ARBA00004498"/>
    </source>
</evidence>
<evidence type="ECO:0000256" key="4">
    <source>
        <dbReference type="ARBA" id="ARBA00022525"/>
    </source>
</evidence>
<dbReference type="SUPFAM" id="SSF57944">
    <property type="entry name" value="Triple coiled coil domain of C-type lectins"/>
    <property type="match status" value="1"/>
</dbReference>
<dbReference type="InterPro" id="IPR051663">
    <property type="entry name" value="CLec_Tetranectin-domain"/>
</dbReference>
<dbReference type="GeneTree" id="ENSGT00940000156653"/>
<dbReference type="STRING" id="9531.ENSCATP00000001160"/>
<dbReference type="GO" id="GO:0042599">
    <property type="term" value="C:lamellar body"/>
    <property type="evidence" value="ECO:0007669"/>
    <property type="project" value="UniProtKB-ARBA"/>
</dbReference>
<dbReference type="GO" id="GO:0005581">
    <property type="term" value="C:collagen trimer"/>
    <property type="evidence" value="ECO:0007669"/>
    <property type="project" value="UniProtKB-KW"/>
</dbReference>
<keyword evidence="11" id="KW-1015">Disulfide bond</keyword>
<keyword evidence="12" id="KW-0325">Glycoprotein</keyword>
<dbReference type="InterPro" id="IPR018378">
    <property type="entry name" value="C-type_lectin_CS"/>
</dbReference>
<evidence type="ECO:0000256" key="6">
    <source>
        <dbReference type="ARBA" id="ARBA00022713"/>
    </source>
</evidence>
<name>A0A2K5KKE5_CERAT</name>
<keyword evidence="16" id="KW-1185">Reference proteome</keyword>
<dbReference type="SMART" id="SM00034">
    <property type="entry name" value="CLECT"/>
    <property type="match status" value="1"/>
</dbReference>
<accession>A0A2K5KKE5</accession>
<evidence type="ECO:0000256" key="5">
    <source>
        <dbReference type="ARBA" id="ARBA00022530"/>
    </source>
</evidence>
<dbReference type="CDD" id="cd03591">
    <property type="entry name" value="CLECT_collectin_like"/>
    <property type="match status" value="1"/>
</dbReference>
<dbReference type="PANTHER" id="PTHR22799">
    <property type="entry name" value="TETRANECTIN-RELATED"/>
    <property type="match status" value="1"/>
</dbReference>
<reference evidence="15" key="2">
    <citation type="submission" date="2025-09" db="UniProtKB">
        <authorList>
            <consortium name="Ensembl"/>
        </authorList>
    </citation>
    <scope>IDENTIFICATION</scope>
</reference>
<keyword evidence="10" id="KW-0176">Collagen</keyword>
<dbReference type="KEGG" id="caty:105572338"/>
<dbReference type="Gene3D" id="3.10.100.10">
    <property type="entry name" value="Mannose-Binding Protein A, subunit A"/>
    <property type="match status" value="1"/>
</dbReference>
<dbReference type="GO" id="GO:0045334">
    <property type="term" value="C:clathrin-coated endocytic vesicle"/>
    <property type="evidence" value="ECO:0007669"/>
    <property type="project" value="UniProtKB-ARBA"/>
</dbReference>
<evidence type="ECO:0000256" key="13">
    <source>
        <dbReference type="ARBA" id="ARBA00038230"/>
    </source>
</evidence>
<dbReference type="SUPFAM" id="SSF56436">
    <property type="entry name" value="C-type lectin-like"/>
    <property type="match status" value="1"/>
</dbReference>
<keyword evidence="9" id="KW-0106">Calcium</keyword>
<dbReference type="OMA" id="NWHQHEP"/>
<evidence type="ECO:0000256" key="7">
    <source>
        <dbReference type="ARBA" id="ARBA00022729"/>
    </source>
</evidence>
<dbReference type="InterPro" id="IPR033990">
    <property type="entry name" value="Collectin_CTLD"/>
</dbReference>
<keyword evidence="4" id="KW-0964">Secreted</keyword>
<evidence type="ECO:0000313" key="16">
    <source>
        <dbReference type="Proteomes" id="UP000233060"/>
    </source>
</evidence>
<dbReference type="OrthoDB" id="7357196at2759"/>
<comment type="subcellular location">
    <subcellularLocation>
        <location evidence="2">Secreted</location>
        <location evidence="2">Extracellular space</location>
        <location evidence="2">Extracellular matrix</location>
    </subcellularLocation>
    <subcellularLocation>
        <location evidence="1">Secreted</location>
        <location evidence="1">Extracellular space</location>
        <location evidence="1">Surface film</location>
    </subcellularLocation>
</comment>
<dbReference type="AlphaFoldDB" id="A0A2K5KKE5"/>
<dbReference type="GO" id="GO:0005615">
    <property type="term" value="C:extracellular space"/>
    <property type="evidence" value="ECO:0007669"/>
    <property type="project" value="TreeGrafter"/>
</dbReference>
<comment type="similarity">
    <text evidence="13">Belongs to the SFTPA family.</text>
</comment>
<feature type="domain" description="C-type lectin" evidence="14">
    <location>
        <begin position="63"/>
        <end position="176"/>
    </location>
</feature>
<dbReference type="RefSeq" id="XP_011886272.1">
    <property type="nucleotide sequence ID" value="XM_012030882.1"/>
</dbReference>
<dbReference type="FunFam" id="3.10.100.10:FF:000056">
    <property type="entry name" value="Pulmonary surfactant-associated protein A"/>
    <property type="match status" value="1"/>
</dbReference>
<dbReference type="Bgee" id="ENSCATG00000005654">
    <property type="expression patterns" value="Expressed in lung and 2 other cell types or tissues"/>
</dbReference>
<dbReference type="Pfam" id="PF00059">
    <property type="entry name" value="Lectin_C"/>
    <property type="match status" value="1"/>
</dbReference>
<keyword evidence="8" id="KW-0430">Lectin</keyword>
<dbReference type="PANTHER" id="PTHR22799:SF1">
    <property type="entry name" value="C-TYPE LECTIN DOMAIN FAMILY 11 MEMBER A"/>
    <property type="match status" value="1"/>
</dbReference>
<keyword evidence="7" id="KW-0732">Signal</keyword>